<dbReference type="Proteomes" id="UP000001357">
    <property type="component" value="Unassembled WGS sequence"/>
</dbReference>
<dbReference type="RefSeq" id="XP_001750078.1">
    <property type="nucleotide sequence ID" value="XM_001750026.1"/>
</dbReference>
<gene>
    <name evidence="2" type="ORF">MONBRDRAFT_12210</name>
</gene>
<feature type="compositionally biased region" description="Polar residues" evidence="1">
    <location>
        <begin position="184"/>
        <end position="207"/>
    </location>
</feature>
<evidence type="ECO:0000313" key="3">
    <source>
        <dbReference type="Proteomes" id="UP000001357"/>
    </source>
</evidence>
<sequence length="264" mass="29040">MVGDGIDSTKQRSPPTRGTPTSPGATPRSPHTPHRSPLRKHTALTRTPMRGSAGLTAHRNANETRVPLPYPSSPSPAITRPESTSPRNGITLDRLLEPSRRGAALVELQAPTRRRRPSDEMGPVEARLQRLQTALADLQRTTKEQQDTVNQQQDVIGQIKRDFDNRLQQQVQQVLLSDQGPEDLSNTTSPRSSTLQAPSPRTPSSSHRMSDARSLRSESQTEDDASETVELPGARRTPVFKSPSPHRVTRREAIASPTVRFSAV</sequence>
<dbReference type="KEGG" id="mbr:MONBRDRAFT_12210"/>
<dbReference type="GeneID" id="5895349"/>
<feature type="region of interest" description="Disordered" evidence="1">
    <location>
        <begin position="176"/>
        <end position="264"/>
    </location>
</feature>
<dbReference type="InParanoid" id="A9VBJ6"/>
<feature type="compositionally biased region" description="Basic residues" evidence="1">
    <location>
        <begin position="31"/>
        <end position="43"/>
    </location>
</feature>
<evidence type="ECO:0000313" key="2">
    <source>
        <dbReference type="EMBL" id="EDQ85074.1"/>
    </source>
</evidence>
<dbReference type="AlphaFoldDB" id="A9VBJ6"/>
<dbReference type="EMBL" id="CH991577">
    <property type="protein sequence ID" value="EDQ85074.1"/>
    <property type="molecule type" value="Genomic_DNA"/>
</dbReference>
<keyword evidence="3" id="KW-1185">Reference proteome</keyword>
<accession>A9VBJ6</accession>
<name>A9VBJ6_MONBE</name>
<feature type="compositionally biased region" description="Low complexity" evidence="1">
    <location>
        <begin position="12"/>
        <end position="29"/>
    </location>
</feature>
<feature type="region of interest" description="Disordered" evidence="1">
    <location>
        <begin position="1"/>
        <end position="90"/>
    </location>
</feature>
<protein>
    <submittedName>
        <fullName evidence="2">Uncharacterized protein</fullName>
    </submittedName>
</protein>
<reference evidence="2 3" key="1">
    <citation type="journal article" date="2008" name="Nature">
        <title>The genome of the choanoflagellate Monosiga brevicollis and the origin of metazoans.</title>
        <authorList>
            <consortium name="JGI Sequencing"/>
            <person name="King N."/>
            <person name="Westbrook M.J."/>
            <person name="Young S.L."/>
            <person name="Kuo A."/>
            <person name="Abedin M."/>
            <person name="Chapman J."/>
            <person name="Fairclough S."/>
            <person name="Hellsten U."/>
            <person name="Isogai Y."/>
            <person name="Letunic I."/>
            <person name="Marr M."/>
            <person name="Pincus D."/>
            <person name="Putnam N."/>
            <person name="Rokas A."/>
            <person name="Wright K.J."/>
            <person name="Zuzow R."/>
            <person name="Dirks W."/>
            <person name="Good M."/>
            <person name="Goodstein D."/>
            <person name="Lemons D."/>
            <person name="Li W."/>
            <person name="Lyons J.B."/>
            <person name="Morris A."/>
            <person name="Nichols S."/>
            <person name="Richter D.J."/>
            <person name="Salamov A."/>
            <person name="Bork P."/>
            <person name="Lim W.A."/>
            <person name="Manning G."/>
            <person name="Miller W.T."/>
            <person name="McGinnis W."/>
            <person name="Shapiro H."/>
            <person name="Tjian R."/>
            <person name="Grigoriev I.V."/>
            <person name="Rokhsar D."/>
        </authorList>
    </citation>
    <scope>NUCLEOTIDE SEQUENCE [LARGE SCALE GENOMIC DNA]</scope>
    <source>
        <strain evidence="3">MX1 / ATCC 50154</strain>
    </source>
</reference>
<organism evidence="2 3">
    <name type="scientific">Monosiga brevicollis</name>
    <name type="common">Choanoflagellate</name>
    <dbReference type="NCBI Taxonomy" id="81824"/>
    <lineage>
        <taxon>Eukaryota</taxon>
        <taxon>Choanoflagellata</taxon>
        <taxon>Craspedida</taxon>
        <taxon>Salpingoecidae</taxon>
        <taxon>Monosiga</taxon>
    </lineage>
</organism>
<evidence type="ECO:0000256" key="1">
    <source>
        <dbReference type="SAM" id="MobiDB-lite"/>
    </source>
</evidence>
<proteinExistence type="predicted"/>